<dbReference type="Proteomes" id="UP000541444">
    <property type="component" value="Unassembled WGS sequence"/>
</dbReference>
<organism evidence="3 4">
    <name type="scientific">Kingdonia uniflora</name>
    <dbReference type="NCBI Taxonomy" id="39325"/>
    <lineage>
        <taxon>Eukaryota</taxon>
        <taxon>Viridiplantae</taxon>
        <taxon>Streptophyta</taxon>
        <taxon>Embryophyta</taxon>
        <taxon>Tracheophyta</taxon>
        <taxon>Spermatophyta</taxon>
        <taxon>Magnoliopsida</taxon>
        <taxon>Ranunculales</taxon>
        <taxon>Circaeasteraceae</taxon>
        <taxon>Kingdonia</taxon>
    </lineage>
</organism>
<keyword evidence="1" id="KW-0732">Signal</keyword>
<dbReference type="AlphaFoldDB" id="A0A7J7MZ04"/>
<feature type="domain" description="Prolamin-like" evidence="2">
    <location>
        <begin position="8"/>
        <end position="68"/>
    </location>
</feature>
<dbReference type="InterPro" id="IPR008502">
    <property type="entry name" value="Prolamin-like"/>
</dbReference>
<evidence type="ECO:0000259" key="2">
    <source>
        <dbReference type="Pfam" id="PF05617"/>
    </source>
</evidence>
<gene>
    <name evidence="3" type="ORF">GIB67_025740</name>
</gene>
<dbReference type="GO" id="GO:0080155">
    <property type="term" value="P:regulation of double fertilization forming a zygote and endosperm"/>
    <property type="evidence" value="ECO:0007669"/>
    <property type="project" value="TreeGrafter"/>
</dbReference>
<name>A0A7J7MZ04_9MAGN</name>
<sequence>MDKEIKRCWSSLQSVEGCVEEIFLSFIHGKVGTIRPVCCKAITQVSEKCWPKIFPFNPFFPHLLTNFCVINIGRGAPTATPTVESNTKPFEPSISQPTSEAELAAVGSVPEIQVQQCLSSLQSVEGCVQEVITSFLSFQVRLVGPVCCKAIVELKDSCWPKIFLLNPYFPPMVKKYCSTTKQ</sequence>
<dbReference type="Pfam" id="PF05617">
    <property type="entry name" value="Prolamin_like"/>
    <property type="match status" value="2"/>
</dbReference>
<reference evidence="3 4" key="1">
    <citation type="journal article" date="2020" name="IScience">
        <title>Genome Sequencing of the Endangered Kingdonia uniflora (Circaeasteraceae, Ranunculales) Reveals Potential Mechanisms of Evolutionary Specialization.</title>
        <authorList>
            <person name="Sun Y."/>
            <person name="Deng T."/>
            <person name="Zhang A."/>
            <person name="Moore M.J."/>
            <person name="Landis J.B."/>
            <person name="Lin N."/>
            <person name="Zhang H."/>
            <person name="Zhang X."/>
            <person name="Huang J."/>
            <person name="Zhang X."/>
            <person name="Sun H."/>
            <person name="Wang H."/>
        </authorList>
    </citation>
    <scope>NUCLEOTIDE SEQUENCE [LARGE SCALE GENOMIC DNA]</scope>
    <source>
        <strain evidence="3">TB1705</strain>
        <tissue evidence="3">Leaf</tissue>
    </source>
</reference>
<dbReference type="GO" id="GO:2000008">
    <property type="term" value="P:regulation of protein localization to cell surface"/>
    <property type="evidence" value="ECO:0007669"/>
    <property type="project" value="TreeGrafter"/>
</dbReference>
<comment type="caution">
    <text evidence="3">The sequence shown here is derived from an EMBL/GenBank/DDBJ whole genome shotgun (WGS) entry which is preliminary data.</text>
</comment>
<evidence type="ECO:0000313" key="3">
    <source>
        <dbReference type="EMBL" id="KAF6160077.1"/>
    </source>
</evidence>
<dbReference type="GO" id="GO:0031982">
    <property type="term" value="C:vesicle"/>
    <property type="evidence" value="ECO:0007669"/>
    <property type="project" value="TreeGrafter"/>
</dbReference>
<feature type="domain" description="Prolamin-like" evidence="2">
    <location>
        <begin position="116"/>
        <end position="178"/>
    </location>
</feature>
<dbReference type="OrthoDB" id="1862203at2759"/>
<keyword evidence="4" id="KW-1185">Reference proteome</keyword>
<protein>
    <recommendedName>
        <fullName evidence="2">Prolamin-like domain-containing protein</fullName>
    </recommendedName>
</protein>
<evidence type="ECO:0000256" key="1">
    <source>
        <dbReference type="ARBA" id="ARBA00022729"/>
    </source>
</evidence>
<dbReference type="GO" id="GO:0005576">
    <property type="term" value="C:extracellular region"/>
    <property type="evidence" value="ECO:0007669"/>
    <property type="project" value="TreeGrafter"/>
</dbReference>
<evidence type="ECO:0000313" key="4">
    <source>
        <dbReference type="Proteomes" id="UP000541444"/>
    </source>
</evidence>
<dbReference type="EMBL" id="JACGCM010001174">
    <property type="protein sequence ID" value="KAF6160077.1"/>
    <property type="molecule type" value="Genomic_DNA"/>
</dbReference>
<accession>A0A7J7MZ04</accession>
<dbReference type="PANTHER" id="PTHR31181:SF67">
    <property type="entry name" value="PROLAMIN-LIKE PROTEIN (DUF1278)"/>
    <property type="match status" value="1"/>
</dbReference>
<proteinExistence type="predicted"/>
<dbReference type="PANTHER" id="PTHR31181">
    <property type="entry name" value="EGG CELL-SECRETED PROTEIN 1.4"/>
    <property type="match status" value="1"/>
</dbReference>
<dbReference type="GO" id="GO:0009567">
    <property type="term" value="P:double fertilization forming a zygote and endosperm"/>
    <property type="evidence" value="ECO:0007669"/>
    <property type="project" value="TreeGrafter"/>
</dbReference>